<sequence>MFITFELPKTYSVKNRCQSFLIIILLFVSHGIFAQTGFTVSGVIVNEKGEPVKAATVFIGSSERVTSTDENGKFSFTGMPSGTFQLSVQLLGYSSETRTIIVKDISLHIQLQLTPKSIRLEEVVIGKKNAWDNNFKLFKKNFLGESENAKQCVITNPKVINFSTKKGILMADADDFLIIENKGLGYRIHYQLKDFGYNAVDDIALYHGECSFEDLDGTDEEKKRWTQNRLKTYQGSFMHFLRSVYANNTSENGFITKSIDGYATMKNQDEKTTLLIDRPIVSNRTISFDSLITALDTNFMSFKFRQQLYVTYNPGTATRINGNQADFQRGITIDPKGSILKLVTDRAVIDKKGSYTNYSDFFIHGYWAKARVGDQLPVEYQPPVPDLPRRMIAINPLLVSLQKWTDSIPQEKAYLHLDKPYYVPGDTIWFKGYLTTGSRHRLAVERSCLCRPDKRTRSTCKNVEVAC</sequence>
<dbReference type="GO" id="GO:0004180">
    <property type="term" value="F:carboxypeptidase activity"/>
    <property type="evidence" value="ECO:0007669"/>
    <property type="project" value="UniProtKB-KW"/>
</dbReference>
<proteinExistence type="predicted"/>
<dbReference type="InterPro" id="IPR008969">
    <property type="entry name" value="CarboxyPept-like_regulatory"/>
</dbReference>
<dbReference type="EMBL" id="VLPK01000009">
    <property type="protein sequence ID" value="TSJ34927.1"/>
    <property type="molecule type" value="Genomic_DNA"/>
</dbReference>
<protein>
    <submittedName>
        <fullName evidence="1">Carboxypeptidase-like regulatory domain-containing protein</fullName>
    </submittedName>
</protein>
<dbReference type="Gene3D" id="2.60.40.1120">
    <property type="entry name" value="Carboxypeptidase-like, regulatory domain"/>
    <property type="match status" value="1"/>
</dbReference>
<comment type="caution">
    <text evidence="1">The sequence shown here is derived from an EMBL/GenBank/DDBJ whole genome shotgun (WGS) entry which is preliminary data.</text>
</comment>
<dbReference type="OrthoDB" id="9812892at2"/>
<keyword evidence="1" id="KW-0378">Hydrolase</keyword>
<keyword evidence="2" id="KW-1185">Reference proteome</keyword>
<keyword evidence="1" id="KW-0645">Protease</keyword>
<gene>
    <name evidence="1" type="ORF">FO440_24125</name>
</gene>
<dbReference type="AlphaFoldDB" id="A0A556M4W0"/>
<dbReference type="Proteomes" id="UP000318733">
    <property type="component" value="Unassembled WGS sequence"/>
</dbReference>
<reference evidence="1 2" key="1">
    <citation type="submission" date="2019-07" db="EMBL/GenBank/DDBJ databases">
        <authorList>
            <person name="Huq M.A."/>
        </authorList>
    </citation>
    <scope>NUCLEOTIDE SEQUENCE [LARGE SCALE GENOMIC DNA]</scope>
    <source>
        <strain evidence="1 2">MAH-19</strain>
    </source>
</reference>
<dbReference type="Pfam" id="PF13715">
    <property type="entry name" value="CarbopepD_reg_2"/>
    <property type="match status" value="1"/>
</dbReference>
<evidence type="ECO:0000313" key="1">
    <source>
        <dbReference type="EMBL" id="TSJ34927.1"/>
    </source>
</evidence>
<evidence type="ECO:0000313" key="2">
    <source>
        <dbReference type="Proteomes" id="UP000318733"/>
    </source>
</evidence>
<keyword evidence="1" id="KW-0121">Carboxypeptidase</keyword>
<name>A0A556M4W0_9SPHI</name>
<dbReference type="SUPFAM" id="SSF49464">
    <property type="entry name" value="Carboxypeptidase regulatory domain-like"/>
    <property type="match status" value="1"/>
</dbReference>
<accession>A0A556M4W0</accession>
<organism evidence="1 2">
    <name type="scientific">Mucilaginibacter corticis</name>
    <dbReference type="NCBI Taxonomy" id="2597670"/>
    <lineage>
        <taxon>Bacteria</taxon>
        <taxon>Pseudomonadati</taxon>
        <taxon>Bacteroidota</taxon>
        <taxon>Sphingobacteriia</taxon>
        <taxon>Sphingobacteriales</taxon>
        <taxon>Sphingobacteriaceae</taxon>
        <taxon>Mucilaginibacter</taxon>
    </lineage>
</organism>